<dbReference type="AlphaFoldDB" id="A0A1J3EAE5"/>
<dbReference type="EMBL" id="GEVK01024449">
    <property type="protein sequence ID" value="JAU28383.1"/>
    <property type="molecule type" value="Transcribed_RNA"/>
</dbReference>
<organism evidence="1">
    <name type="scientific">Noccaea caerulescens</name>
    <name type="common">Alpine penny-cress</name>
    <name type="synonym">Thlaspi caerulescens</name>
    <dbReference type="NCBI Taxonomy" id="107243"/>
    <lineage>
        <taxon>Eukaryota</taxon>
        <taxon>Viridiplantae</taxon>
        <taxon>Streptophyta</taxon>
        <taxon>Embryophyta</taxon>
        <taxon>Tracheophyta</taxon>
        <taxon>Spermatophyta</taxon>
        <taxon>Magnoliopsida</taxon>
        <taxon>eudicotyledons</taxon>
        <taxon>Gunneridae</taxon>
        <taxon>Pentapetalae</taxon>
        <taxon>rosids</taxon>
        <taxon>malvids</taxon>
        <taxon>Brassicales</taxon>
        <taxon>Brassicaceae</taxon>
        <taxon>Coluteocarpeae</taxon>
        <taxon>Noccaea</taxon>
    </lineage>
</organism>
<proteinExistence type="predicted"/>
<evidence type="ECO:0000313" key="2">
    <source>
        <dbReference type="EMBL" id="JAU66723.1"/>
    </source>
</evidence>
<sequence length="83" mass="9758">MLLPDCRGSIIISISKGNTYLFFRVKLTTKKRLSWYQITGEEQVLEQTAQKMLLKIKKKPEDAKRYFQILLEQYSTTVKQEDG</sequence>
<dbReference type="EMBL" id="GEVL01010618">
    <property type="protein sequence ID" value="JAU66723.1"/>
    <property type="molecule type" value="Transcribed_RNA"/>
</dbReference>
<gene>
    <name evidence="1" type="ORF">LC_TR10799_c1_g1_i1_g.38269</name>
    <name evidence="2" type="ORF">LE_TR22570_c1_g1_i1_g.71841</name>
</gene>
<reference evidence="1" key="1">
    <citation type="submission" date="2016-07" db="EMBL/GenBank/DDBJ databases">
        <title>De novo transcriptome assembly of four accessions of the metal hyperaccumulator plant Noccaea caerulescens.</title>
        <authorList>
            <person name="Blande D."/>
            <person name="Halimaa P."/>
            <person name="Tervahauta A.I."/>
            <person name="Aarts M.G."/>
            <person name="Karenlampi S.O."/>
        </authorList>
    </citation>
    <scope>NUCLEOTIDE SEQUENCE</scope>
</reference>
<accession>A0A1J3EAE5</accession>
<name>A0A1J3EAE5_NOCCA</name>
<protein>
    <submittedName>
        <fullName evidence="1">Uncharacterized protein</fullName>
    </submittedName>
</protein>
<evidence type="ECO:0000313" key="1">
    <source>
        <dbReference type="EMBL" id="JAU28383.1"/>
    </source>
</evidence>